<organism evidence="1 2">
    <name type="scientific">Candidatus Magnetaquiglobus chichijimensis</name>
    <dbReference type="NCBI Taxonomy" id="3141448"/>
    <lineage>
        <taxon>Bacteria</taxon>
        <taxon>Pseudomonadati</taxon>
        <taxon>Pseudomonadota</taxon>
        <taxon>Magnetococcia</taxon>
        <taxon>Magnetococcales</taxon>
        <taxon>Candidatus Magnetaquicoccaceae</taxon>
        <taxon>Candidatus Magnetaquiglobus</taxon>
    </lineage>
</organism>
<dbReference type="RefSeq" id="WP_420905328.1">
    <property type="nucleotide sequence ID" value="NZ_BAAFGK010000004.1"/>
</dbReference>
<accession>A0ABQ0C9S9</accession>
<evidence type="ECO:0008006" key="3">
    <source>
        <dbReference type="Google" id="ProtNLM"/>
    </source>
</evidence>
<dbReference type="InterPro" id="IPR050811">
    <property type="entry name" value="Phosphate_ABC_transporter"/>
</dbReference>
<dbReference type="Proteomes" id="UP001628193">
    <property type="component" value="Unassembled WGS sequence"/>
</dbReference>
<dbReference type="PANTHER" id="PTHR30570">
    <property type="entry name" value="PERIPLASMIC PHOSPHATE BINDING COMPONENT OF PHOSPHATE ABC TRANSPORTER"/>
    <property type="match status" value="1"/>
</dbReference>
<name>A0ABQ0C9S9_9PROT</name>
<proteinExistence type="predicted"/>
<dbReference type="SUPFAM" id="SSF53850">
    <property type="entry name" value="Periplasmic binding protein-like II"/>
    <property type="match status" value="1"/>
</dbReference>
<comment type="caution">
    <text evidence="1">The sequence shown here is derived from an EMBL/GenBank/DDBJ whole genome shotgun (WGS) entry which is preliminary data.</text>
</comment>
<gene>
    <name evidence="1" type="ORF">SIID45300_01968</name>
</gene>
<sequence>MIRQTHLLWLWLTVGWWILPALPAQASLVSEREPPRVTSASEAEQAVLKALDRAFCAPDQTFPQLPSWVAQPIRPDRWGQGGDLVIMLDQQIHQLLLPTITRYAHANQLDIRVREGTCGTSAGLISRKAVDIAGFCCPPGKSDRLPGLTFHTLGVASIAILLHPDNPIGDLTIPQVKEIFQGQHRQWTQISDRSGQIGPAWDIQPIGRLHCKLRPGHWRALLPDPDDFSPRMEEVGTIADMLQRILAQRGAIGYETLWHVDRFRQNGRAKPVVLDGIAPNDVAALTEGRYPLYHVFNVTIWEGEGVVNPHARELVRHLDQAIEAMDPSLTMIPASTLRQAGWIFRGEELIGEPERP</sequence>
<evidence type="ECO:0000313" key="1">
    <source>
        <dbReference type="EMBL" id="GAB0057636.1"/>
    </source>
</evidence>
<protein>
    <recommendedName>
        <fullName evidence="3">PBP domain-containing protein</fullName>
    </recommendedName>
</protein>
<dbReference type="PANTHER" id="PTHR30570:SF1">
    <property type="entry name" value="PHOSPHATE-BINDING PROTEIN PSTS"/>
    <property type="match status" value="1"/>
</dbReference>
<evidence type="ECO:0000313" key="2">
    <source>
        <dbReference type="Proteomes" id="UP001628193"/>
    </source>
</evidence>
<dbReference type="EMBL" id="BAAFGK010000004">
    <property type="protein sequence ID" value="GAB0057636.1"/>
    <property type="molecule type" value="Genomic_DNA"/>
</dbReference>
<keyword evidence="2" id="KW-1185">Reference proteome</keyword>
<dbReference type="Gene3D" id="3.40.190.10">
    <property type="entry name" value="Periplasmic binding protein-like II"/>
    <property type="match status" value="2"/>
</dbReference>
<reference evidence="1 2" key="1">
    <citation type="submission" date="2024-09" db="EMBL/GenBank/DDBJ databases">
        <title>Draft genome sequence of Candidatus Magnetaquicoccaceae bacterium FCR-1.</title>
        <authorList>
            <person name="Shimoshige H."/>
            <person name="Shimamura S."/>
            <person name="Taoka A."/>
            <person name="Kobayashi H."/>
            <person name="Maekawa T."/>
        </authorList>
    </citation>
    <scope>NUCLEOTIDE SEQUENCE [LARGE SCALE GENOMIC DNA]</scope>
    <source>
        <strain evidence="1 2">FCR-1</strain>
    </source>
</reference>